<feature type="domain" description="Calcineurin-like phosphoesterase" evidence="2">
    <location>
        <begin position="3"/>
        <end position="199"/>
    </location>
</feature>
<dbReference type="SUPFAM" id="SSF55816">
    <property type="entry name" value="5'-nucleotidase (syn. UDP-sugar hydrolase), C-terminal domain"/>
    <property type="match status" value="1"/>
</dbReference>
<dbReference type="SUPFAM" id="SSF56300">
    <property type="entry name" value="Metallo-dependent phosphatases"/>
    <property type="match status" value="1"/>
</dbReference>
<keyword evidence="1" id="KW-0732">Signal</keyword>
<comment type="caution">
    <text evidence="4">The sequence shown here is derived from an EMBL/GenBank/DDBJ whole genome shotgun (WGS) entry which is preliminary data.</text>
</comment>
<evidence type="ECO:0000259" key="2">
    <source>
        <dbReference type="Pfam" id="PF00149"/>
    </source>
</evidence>
<dbReference type="Pfam" id="PF00149">
    <property type="entry name" value="Metallophos"/>
    <property type="match status" value="1"/>
</dbReference>
<dbReference type="PANTHER" id="PTHR11575">
    <property type="entry name" value="5'-NUCLEOTIDASE-RELATED"/>
    <property type="match status" value="1"/>
</dbReference>
<dbReference type="EMBL" id="JBHSKX010000001">
    <property type="protein sequence ID" value="MFC5366242.1"/>
    <property type="molecule type" value="Genomic_DNA"/>
</dbReference>
<proteinExistence type="predicted"/>
<dbReference type="InterPro" id="IPR006179">
    <property type="entry name" value="5_nucleotidase/apyrase"/>
</dbReference>
<sequence>MPRLLHYSDIENVYDDPDRVSRLAGLIATLDGDDTLVTGTGDNTAPGVLSLVERGRQSLDFFRAVGTDLETFGNHDFDYGPDATRALVADSPQEWVSANVRDEDGERFGAQQGVVPWTIREVAGDRIGFVGLTDPTTQSLNPEAVDLGFDDPVPAARRAIGRLREEGVDFLVALSHLGQGDDDLAALDFDAILGGHVHSERSEVVTGTLLTRPGQNGHVLLEVDLDPDEGDTPSVRRHAVADLGDPEADDPRVASGSPLRSLADALRGRVADAGLNETVAEAPEPLDRAQETVVAGECRIGNFVADAYRWAAGTDTALQNSGGLRSGPPLAGAVTMADLISVLPFEERIVIAEVSGTDLRAILAEISGSVVDFGEPGWRHGHVSGVEVVWDPDGESVREVTVGGEPLDEERYYTLATPEYLLHSDHEFPTLDEHHRAGESGIQHEVVADYAREFGVTAEIDGRMRVADGAVDAVTADPADSE</sequence>
<evidence type="ECO:0000259" key="3">
    <source>
        <dbReference type="Pfam" id="PF02872"/>
    </source>
</evidence>
<dbReference type="InterPro" id="IPR029052">
    <property type="entry name" value="Metallo-depent_PP-like"/>
</dbReference>
<organism evidence="4 5">
    <name type="scientific">Salinirubrum litoreum</name>
    <dbReference type="NCBI Taxonomy" id="1126234"/>
    <lineage>
        <taxon>Archaea</taxon>
        <taxon>Methanobacteriati</taxon>
        <taxon>Methanobacteriota</taxon>
        <taxon>Stenosarchaea group</taxon>
        <taxon>Halobacteria</taxon>
        <taxon>Halobacteriales</taxon>
        <taxon>Haloferacaceae</taxon>
        <taxon>Salinirubrum</taxon>
    </lineage>
</organism>
<gene>
    <name evidence="4" type="ORF">ACFPJ5_04780</name>
</gene>
<evidence type="ECO:0000313" key="4">
    <source>
        <dbReference type="EMBL" id="MFC5366242.1"/>
    </source>
</evidence>
<name>A0ABD5R8E4_9EURY</name>
<dbReference type="PRINTS" id="PR01607">
    <property type="entry name" value="APYRASEFAMLY"/>
</dbReference>
<protein>
    <submittedName>
        <fullName evidence="4">Bifunctional metallophosphatase/5'-nucleotidase</fullName>
    </submittedName>
</protein>
<dbReference type="InterPro" id="IPR036907">
    <property type="entry name" value="5'-Nucleotdase_C_sf"/>
</dbReference>
<evidence type="ECO:0000256" key="1">
    <source>
        <dbReference type="ARBA" id="ARBA00022729"/>
    </source>
</evidence>
<dbReference type="Gene3D" id="3.90.780.10">
    <property type="entry name" value="5'-Nucleotidase, C-terminal domain"/>
    <property type="match status" value="1"/>
</dbReference>
<dbReference type="AlphaFoldDB" id="A0ABD5R8E4"/>
<reference evidence="4 5" key="1">
    <citation type="journal article" date="2019" name="Int. J. Syst. Evol. Microbiol.">
        <title>The Global Catalogue of Microorganisms (GCM) 10K type strain sequencing project: providing services to taxonomists for standard genome sequencing and annotation.</title>
        <authorList>
            <consortium name="The Broad Institute Genomics Platform"/>
            <consortium name="The Broad Institute Genome Sequencing Center for Infectious Disease"/>
            <person name="Wu L."/>
            <person name="Ma J."/>
        </authorList>
    </citation>
    <scope>NUCLEOTIDE SEQUENCE [LARGE SCALE GENOMIC DNA]</scope>
    <source>
        <strain evidence="4 5">CGMCC 1.12237</strain>
    </source>
</reference>
<accession>A0ABD5R8E4</accession>
<dbReference type="Gene3D" id="3.60.21.10">
    <property type="match status" value="1"/>
</dbReference>
<dbReference type="PANTHER" id="PTHR11575:SF24">
    <property type="entry name" value="5'-NUCLEOTIDASE"/>
    <property type="match status" value="1"/>
</dbReference>
<dbReference type="CDD" id="cd00845">
    <property type="entry name" value="MPP_UshA_N_like"/>
    <property type="match status" value="1"/>
</dbReference>
<dbReference type="InterPro" id="IPR008334">
    <property type="entry name" value="5'-Nucleotdase_C"/>
</dbReference>
<evidence type="ECO:0000313" key="5">
    <source>
        <dbReference type="Proteomes" id="UP001596201"/>
    </source>
</evidence>
<dbReference type="InterPro" id="IPR004843">
    <property type="entry name" value="Calcineurin-like_PHP"/>
</dbReference>
<dbReference type="RefSeq" id="WP_227228405.1">
    <property type="nucleotide sequence ID" value="NZ_JAJCVJ010000001.1"/>
</dbReference>
<feature type="domain" description="5'-Nucleotidase C-terminal" evidence="3">
    <location>
        <begin position="286"/>
        <end position="432"/>
    </location>
</feature>
<keyword evidence="5" id="KW-1185">Reference proteome</keyword>
<dbReference type="Proteomes" id="UP001596201">
    <property type="component" value="Unassembled WGS sequence"/>
</dbReference>
<dbReference type="Pfam" id="PF02872">
    <property type="entry name" value="5_nucleotid_C"/>
    <property type="match status" value="1"/>
</dbReference>